<feature type="domain" description="ATLF-like" evidence="3">
    <location>
        <begin position="50"/>
        <end position="235"/>
    </location>
</feature>
<dbReference type="InterPro" id="IPR014781">
    <property type="entry name" value="Anthrax_toxin_lethal/edema_N/C"/>
</dbReference>
<dbReference type="Gene3D" id="3.40.390.10">
    <property type="entry name" value="Collagenase (Catalytic Domain)"/>
    <property type="match status" value="1"/>
</dbReference>
<comment type="subcellular location">
    <subcellularLocation>
        <location evidence="1">Secreted</location>
    </subcellularLocation>
</comment>
<evidence type="ECO:0000259" key="3">
    <source>
        <dbReference type="PROSITE" id="PS51995"/>
    </source>
</evidence>
<comment type="caution">
    <text evidence="4">The sequence shown here is derived from an EMBL/GenBank/DDBJ whole genome shotgun (WGS) entry which is preliminary data.</text>
</comment>
<evidence type="ECO:0000256" key="1">
    <source>
        <dbReference type="ARBA" id="ARBA00004613"/>
    </source>
</evidence>
<gene>
    <name evidence="4" type="ORF">D1B31_06530</name>
</gene>
<dbReference type="PROSITE" id="PS51995">
    <property type="entry name" value="ATLF"/>
    <property type="match status" value="1"/>
</dbReference>
<proteinExistence type="predicted"/>
<dbReference type="CDD" id="cd20183">
    <property type="entry name" value="M34_PPEP"/>
    <property type="match status" value="1"/>
</dbReference>
<name>A0A417YY42_9BACI</name>
<dbReference type="OrthoDB" id="2615003at2"/>
<evidence type="ECO:0000313" key="5">
    <source>
        <dbReference type="Proteomes" id="UP000284416"/>
    </source>
</evidence>
<protein>
    <submittedName>
        <fullName evidence="4">Toxin</fullName>
    </submittedName>
</protein>
<dbReference type="Pfam" id="PF07737">
    <property type="entry name" value="ATLF"/>
    <property type="match status" value="1"/>
</dbReference>
<reference evidence="4 5" key="1">
    <citation type="journal article" date="2017" name="Int. J. Syst. Evol. Microbiol.">
        <title>Bacillus notoginsengisoli sp. nov., a novel bacterium isolated from the rhizosphere of Panax notoginseng.</title>
        <authorList>
            <person name="Zhang M.Y."/>
            <person name="Cheng J."/>
            <person name="Cai Y."/>
            <person name="Zhang T.Y."/>
            <person name="Wu Y.Y."/>
            <person name="Manikprabhu D."/>
            <person name="Li W.J."/>
            <person name="Zhang Y.X."/>
        </authorList>
    </citation>
    <scope>NUCLEOTIDE SEQUENCE [LARGE SCALE GENOMIC DNA]</scope>
    <source>
        <strain evidence="4 5">JCM 30743</strain>
    </source>
</reference>
<dbReference type="EMBL" id="QWEG01000003">
    <property type="protein sequence ID" value="RHW42272.1"/>
    <property type="molecule type" value="Genomic_DNA"/>
</dbReference>
<dbReference type="InterPro" id="IPR024079">
    <property type="entry name" value="MetalloPept_cat_dom_sf"/>
</dbReference>
<evidence type="ECO:0000256" key="2">
    <source>
        <dbReference type="ARBA" id="ARBA00022525"/>
    </source>
</evidence>
<dbReference type="SUPFAM" id="SSF55486">
    <property type="entry name" value="Metalloproteases ('zincins'), catalytic domain"/>
    <property type="match status" value="1"/>
</dbReference>
<sequence length="235" mass="26143">MKKLIYILGPIILLLTFLTTSKAAPGGVALNDYKDKQAFMHYAYNQSVNISSLEKIIFLPEEPFHIAEASQIVNRLATLPAPLLSKIDKAGISVRLFEGKLTDNPSVKHLKGVTPRGYKGGATWDDVPGIGGSNVVLVKIGASEIGKGHGSVNLELHELAHSIDNKVYGHLTQKESFKKVWEQERDSLFPGRDYFLLYPEEYFAEAFALYYLDGETNALLKEKAPLTYEMIKDLD</sequence>
<organism evidence="4 5">
    <name type="scientific">Neobacillus notoginsengisoli</name>
    <dbReference type="NCBI Taxonomy" id="1578198"/>
    <lineage>
        <taxon>Bacteria</taxon>
        <taxon>Bacillati</taxon>
        <taxon>Bacillota</taxon>
        <taxon>Bacilli</taxon>
        <taxon>Bacillales</taxon>
        <taxon>Bacillaceae</taxon>
        <taxon>Neobacillus</taxon>
    </lineage>
</organism>
<accession>A0A417YY42</accession>
<dbReference type="AlphaFoldDB" id="A0A417YY42"/>
<dbReference type="RefSeq" id="WP_118919928.1">
    <property type="nucleotide sequence ID" value="NZ_QWEG01000003.1"/>
</dbReference>
<dbReference type="InterPro" id="IPR047568">
    <property type="entry name" value="ATLF-like_dom"/>
</dbReference>
<dbReference type="GO" id="GO:0008237">
    <property type="term" value="F:metallopeptidase activity"/>
    <property type="evidence" value="ECO:0007669"/>
    <property type="project" value="InterPro"/>
</dbReference>
<keyword evidence="5" id="KW-1185">Reference proteome</keyword>
<dbReference type="GO" id="GO:0005576">
    <property type="term" value="C:extracellular region"/>
    <property type="evidence" value="ECO:0007669"/>
    <property type="project" value="UniProtKB-SubCell"/>
</dbReference>
<evidence type="ECO:0000313" key="4">
    <source>
        <dbReference type="EMBL" id="RHW42272.1"/>
    </source>
</evidence>
<keyword evidence="2" id="KW-0964">Secreted</keyword>
<dbReference type="Proteomes" id="UP000284416">
    <property type="component" value="Unassembled WGS sequence"/>
</dbReference>